<dbReference type="GeneID" id="36565894"/>
<evidence type="ECO:0000256" key="3">
    <source>
        <dbReference type="ARBA" id="ARBA00022763"/>
    </source>
</evidence>
<feature type="region of interest" description="Disordered" evidence="6">
    <location>
        <begin position="1"/>
        <end position="87"/>
    </location>
</feature>
<dbReference type="VEuPathDB" id="FungiDB:C7M61_002505"/>
<dbReference type="RefSeq" id="XP_024713804.1">
    <property type="nucleotide sequence ID" value="XM_024857878.1"/>
</dbReference>
<feature type="domain" description="Rad4 beta-hairpin" evidence="10">
    <location>
        <begin position="591"/>
        <end position="678"/>
    </location>
</feature>
<feature type="compositionally biased region" description="Low complexity" evidence="6">
    <location>
        <begin position="2909"/>
        <end position="2925"/>
    </location>
</feature>
<keyword evidence="5" id="KW-0539">Nucleus</keyword>
<evidence type="ECO:0000313" key="12">
    <source>
        <dbReference type="Proteomes" id="UP000241107"/>
    </source>
</evidence>
<dbReference type="PANTHER" id="PTHR12135">
    <property type="entry name" value="DNA REPAIR PROTEIN XP-C / RAD4"/>
    <property type="match status" value="1"/>
</dbReference>
<dbReference type="GO" id="GO:0003684">
    <property type="term" value="F:damaged DNA binding"/>
    <property type="evidence" value="ECO:0007669"/>
    <property type="project" value="InterPro"/>
</dbReference>
<feature type="compositionally biased region" description="Basic and acidic residues" evidence="6">
    <location>
        <begin position="3026"/>
        <end position="3036"/>
    </location>
</feature>
<evidence type="ECO:0000256" key="7">
    <source>
        <dbReference type="SAM" id="Phobius"/>
    </source>
</evidence>
<dbReference type="Pfam" id="PF03835">
    <property type="entry name" value="Rad4"/>
    <property type="match status" value="1"/>
</dbReference>
<dbReference type="Gene3D" id="3.30.70.2460">
    <property type="entry name" value="Rad4, beta-hairpin domain BHD3"/>
    <property type="match status" value="1"/>
</dbReference>
<keyword evidence="7" id="KW-1133">Transmembrane helix</keyword>
<feature type="transmembrane region" description="Helical" evidence="7">
    <location>
        <begin position="998"/>
        <end position="1020"/>
    </location>
</feature>
<organism evidence="11 12">
    <name type="scientific">Candidozyma pseudohaemuli</name>
    <dbReference type="NCBI Taxonomy" id="418784"/>
    <lineage>
        <taxon>Eukaryota</taxon>
        <taxon>Fungi</taxon>
        <taxon>Dikarya</taxon>
        <taxon>Ascomycota</taxon>
        <taxon>Saccharomycotina</taxon>
        <taxon>Pichiomycetes</taxon>
        <taxon>Metschnikowiaceae</taxon>
        <taxon>Candidozyma</taxon>
    </lineage>
</organism>
<evidence type="ECO:0000259" key="10">
    <source>
        <dbReference type="SMART" id="SM01032"/>
    </source>
</evidence>
<evidence type="ECO:0000313" key="11">
    <source>
        <dbReference type="EMBL" id="PSK38572.1"/>
    </source>
</evidence>
<feature type="compositionally biased region" description="Acidic residues" evidence="6">
    <location>
        <begin position="764"/>
        <end position="773"/>
    </location>
</feature>
<dbReference type="InterPro" id="IPR038765">
    <property type="entry name" value="Papain-like_cys_pep_sf"/>
</dbReference>
<dbReference type="OrthoDB" id="77564at2759"/>
<dbReference type="InterPro" id="IPR004583">
    <property type="entry name" value="DNA_repair_Rad4"/>
</dbReference>
<feature type="compositionally biased region" description="Basic and acidic residues" evidence="6">
    <location>
        <begin position="792"/>
        <end position="808"/>
    </location>
</feature>
<dbReference type="InterPro" id="IPR018328">
    <property type="entry name" value="Rad4_beta-hairpin_dom3"/>
</dbReference>
<dbReference type="SMART" id="SM01031">
    <property type="entry name" value="BHD_2"/>
    <property type="match status" value="1"/>
</dbReference>
<feature type="compositionally biased region" description="Acidic residues" evidence="6">
    <location>
        <begin position="36"/>
        <end position="63"/>
    </location>
</feature>
<dbReference type="InterPro" id="IPR036985">
    <property type="entry name" value="Transglutaminase-like_sf"/>
</dbReference>
<keyword evidence="4" id="KW-0234">DNA repair</keyword>
<comment type="caution">
    <text evidence="11">The sequence shown here is derived from an EMBL/GenBank/DDBJ whole genome shotgun (WGS) entry which is preliminary data.</text>
</comment>
<dbReference type="SUPFAM" id="SSF54001">
    <property type="entry name" value="Cysteine proteinases"/>
    <property type="match status" value="1"/>
</dbReference>
<dbReference type="InterPro" id="IPR018326">
    <property type="entry name" value="Rad4_beta-hairpin_dom1"/>
</dbReference>
<feature type="compositionally biased region" description="Basic and acidic residues" evidence="6">
    <location>
        <begin position="752"/>
        <end position="763"/>
    </location>
</feature>
<evidence type="ECO:0000256" key="1">
    <source>
        <dbReference type="ARBA" id="ARBA00004123"/>
    </source>
</evidence>
<gene>
    <name evidence="11" type="ORF">C7M61_002505</name>
</gene>
<dbReference type="Gene3D" id="2.20.20.110">
    <property type="entry name" value="Rad4, beta-hairpin domain BHD1"/>
    <property type="match status" value="1"/>
</dbReference>
<feature type="region of interest" description="Disordered" evidence="6">
    <location>
        <begin position="2872"/>
        <end position="3122"/>
    </location>
</feature>
<evidence type="ECO:0000256" key="4">
    <source>
        <dbReference type="ARBA" id="ARBA00023204"/>
    </source>
</evidence>
<proteinExistence type="inferred from homology"/>
<protein>
    <submittedName>
        <fullName evidence="11">Uncharacterized protein</fullName>
    </submittedName>
</protein>
<comment type="subcellular location">
    <subcellularLocation>
        <location evidence="1">Nucleus</location>
    </subcellularLocation>
</comment>
<feature type="compositionally biased region" description="Low complexity" evidence="6">
    <location>
        <begin position="729"/>
        <end position="746"/>
    </location>
</feature>
<dbReference type="EMBL" id="PYFQ01000005">
    <property type="protein sequence ID" value="PSK38572.1"/>
    <property type="molecule type" value="Genomic_DNA"/>
</dbReference>
<feature type="domain" description="Rad4 beta-hairpin" evidence="9">
    <location>
        <begin position="531"/>
        <end position="584"/>
    </location>
</feature>
<evidence type="ECO:0000259" key="8">
    <source>
        <dbReference type="SMART" id="SM01030"/>
    </source>
</evidence>
<sequence>MSLDPNHRALLRKSLSSKSTQQPERKKRKRHVSPPEENDDITEMFEVEDSSDSMEFEDVDIEAPEAPPPTNPTTANDGSELEEGSDDFEDLEDVDIEAMLDEPLKPEESITITINEQKNEETKGKKKKVVTVPKQERHRRKLVHQLYLMTMLAHGATRNLWCNDKTLQELLVENFPPGLKNHFNPAASLIDFVKQRHFVEGIQKLVKHWRFRVMAQGLVRKDWGELLIKQELTMHNVNQDRFRQTICAFRGSRDLGAQGFVSLLRGYGLNARLVFSLQPPDFRSITPAKTPDEEVKEEKPVLKKRTGSEFDEVFIPDAKAEFLLGIRGAETKNQRREKSKKKFNFPIAQYPVFWVEVWNPYLKKWLTVDPIVNKSVEVMPMRKKGKFESAALDPTYQTLYVFAYDKTGDVRDVTRRYTQYYNAKTVKKRIDYLSDKDEHWFERVVKAVRRHKSYGLPEIKELNEFLLRDQYEGVPNNMTDFKNHPLYALESQLRKDEVIYPNDDSSKCGTFRPMNKDNVVPIFKRSHVFRLRTAKAWYLRGRVLKIGAQPLKTKEKQLAQMEEEDEDGLVRLYAEFQTQLYHAPPIVNGEIPKNAYGNVEIFVPSMMPENGYLVHVSEKLPIKLIERAARDFLKIDHARAIVAFDFTEKNSKNKRAPTARVGGVLVDAQYKEAIDLILEGLIDLEEDEKRRKVELTALRGWSFFLKKLMIMDRLNKQHGEVDQDENSEGEGYYSVGSESESGGDEYNAPQPRGERFTKRRGEEATIDEMEDDQFGGFLPNEVSPSASITELDDPHTMHSVKMEPKVEEVSEDEGGFFMSEEPKNSMDSESAQADSQAGESPQNDPLENGGFFPDTTNDNGHSSEENDISVKKESLSSISSLEASPVIPEGEKVDSSIDDGIEDTALGSKAQNEAINCTPTKDSTSLGEPSPNLETDMGAVRKATDLDNLALNAVRLSSTDNKTSSFEDADVDEELKEQIQQEEDEMGFEYMSLPWRKVLFVVGAFVLISVGLETGLILWLRPLYRRGKEWPMLVIGIIASVLLALGLVPPYFELAKRKGRVVGINFFFLAMDSFGALFSLISIVVGTMDIMSMVLYAIVMAMEIGIFLSQIGWYLTGGRKIIKEEKAHKCIEKEESFGSENSEDAFEEVTENSPDKQSAFSPLNFVDDASSKKDLEENHTREIEIETAFKTFQEAITLQKRKQFVEAYAKYKELQKKDVIYNHYYEETEFVKGLQNGSLNTRPDELSYLSQNVKTIRYLYFRNRGFLYFHILQSGDSLIEEVLQKDQSLPDAQEITHKELTNELFYLMIDDFVNCFVYLEVDESLLRLLYDLFTFFDLKKLARYTLEYTLLLGQESEDVISVLPMNEWVKPVWEDFKKRGLSNESITPELEQKLSFLAPIREDFRSLVQKRLQKRSLNVTIKPQSSWLDVIVAFNQAIKHAQDKDKQVDYLKYSLSKFVDPYVASESMLDSTSYSFPVPEKESTPLPEAPPEPKVEEVKEEDEAPKEEPIEVEEEVTPVPSNENVPEKVVQRSSRRLNKEENIVFELDDVQLTRHHYFETVAFFKHLNSLLQSAFHTNDDILHDVVCHIVDADLTSKSPTFVLDFVKTLNEWKPHIHTELLLSTKKSGVNNSEADADKLKLLDVLTHFGNLNSSNSDTIAELLDDVEDYDYIRDFLQKSGNDVVPKHARTNILYHLLGGDNPSILAYSWSSSLYDNVRDWVIQLEPETFRKLSSVNSTLDDLRVCLSIFEMFVDAYIFVKGHIDKVLANDTKGGLTKAAKLNLNALSVDLVHLEERLRAQSEILQSSRLQGYQRETESKANAVLFCRYIWLMNYLLASQSFSWKEKKFVVIHLQHINPVLKKFPDLSISYPNYTSIGNLNSENYERRSTTSSILSIFSKILWSEKSATGGAEETIELLENILIDKGDTNNGASGDSDGSLVNSVIHGRANLDKSSLSSVSEFLDVCPIDLKLSLWNILFLYYEDTKLFDSFQRGFEQNAKFMLSYFKGKYCEIKGDRSTILLNTLNYFGGYLRIFLKHLAANDWRLPINDTQNSLETIKSLAQIFELFYCFSLHEEAALITGAKFSVELKSKKAFQRLKDFCIETVTIILVYGINQLKSENCDEQALVDLLLLVHNQLGIRRLCDSSNGVFLKLAEDTLVVLKDRPDRELSQLLSCRFHYKVKIKDTFPTDHGTTRYALLEKASATELAKFILPLCFRHNPLLKVPRNDMKQVADDIFEVLKELDLDSDKTLVQNNAKIEMFYQNTIIDSRFIKRAFYGLVDLYFENPVRDYTIANMGLYFVEAIFMFNSYKIRKKSAQSRTVELAKIIKLLKDDLICGSERVESWILLGQAYGYIVEDDLIWTSDKLNIIERKVITANLQRQSLLSYIMAINILTQKGLTDSEQYKPVISVLMNSFVKELYNANRAPLDMIAFKTQRNAKFVRKRHTTMLQPVADQATLTNSFCFKLMQQCLHLAIRSNDEEWSSFYYLAKLQSKLSKPPTMILDTMLESSRIAWIQGSAADPFLEPSYALCSWIYKFFKADKITLVQALDYLKRDDFLKVKPTTVLEKPEDLYRLLIGCFKTINSLDKRGWYHKQCYRMAMIYYEEFDDFKEARKIMSRFFTLKATNKTYLQMWKPEHERPGKHFVYMYQYTEFYIKLLRRELDLASLVLMLPKLRRANSTMIKLYFAWENICSSICKLIRVIAKVEDGSTEKFLFMKPYQSFVTQAKLLNEAMKGKSIPDGLKLHICYLHVINDMRKLNNGFGPTSLIDDTLCSVYLMVFKDLTEKLALSEKEDKPKDPNAAPKESTKVKRLARRDLFPYITGLVNTMKRDVESALKDQPDLFNEFIRDYISERKQQIKAHEIENSTTTLNKIGEDRSPALLPAPAIPDPKLQLDQNSTQANPTTQNAQSAQDNQAAQNSNNVEQGSVTSQAPPTTSTAGDLSSSTITTISDLKGGYTTPAPEGAEGSQAASEQSLFSRPSTITAPLPGRTGPRAGIIKKSSVDDEIERSFQAQATQDDTSDNEGKKQQKVIEDQALEATEELPENGDRDSPVGGENATPKNEETNAQVEKDSDGDGSDNKTANDNQQSSEGVEDPEENAKRPAEDQAETTSKKQKTKK</sequence>
<feature type="domain" description="Rad4 beta-hairpin" evidence="8">
    <location>
        <begin position="470"/>
        <end position="529"/>
    </location>
</feature>
<keyword evidence="12" id="KW-1185">Reference proteome</keyword>
<feature type="compositionally biased region" description="Acidic residues" evidence="6">
    <location>
        <begin position="3038"/>
        <end position="3048"/>
    </location>
</feature>
<evidence type="ECO:0000256" key="2">
    <source>
        <dbReference type="ARBA" id="ARBA00009525"/>
    </source>
</evidence>
<keyword evidence="3" id="KW-0227">DNA damage</keyword>
<feature type="compositionally biased region" description="Polar residues" evidence="6">
    <location>
        <begin position="2972"/>
        <end position="2987"/>
    </location>
</feature>
<dbReference type="Proteomes" id="UP000241107">
    <property type="component" value="Unassembled WGS sequence"/>
</dbReference>
<name>A0A2P7YRH4_9ASCO</name>
<dbReference type="GO" id="GO:0003697">
    <property type="term" value="F:single-stranded DNA binding"/>
    <property type="evidence" value="ECO:0007669"/>
    <property type="project" value="TreeGrafter"/>
</dbReference>
<dbReference type="Gene3D" id="3.90.260.10">
    <property type="entry name" value="Transglutaminase-like"/>
    <property type="match status" value="1"/>
</dbReference>
<feature type="transmembrane region" description="Helical" evidence="7">
    <location>
        <begin position="1093"/>
        <end position="1115"/>
    </location>
</feature>
<dbReference type="Pfam" id="PF10404">
    <property type="entry name" value="BHD_2"/>
    <property type="match status" value="1"/>
</dbReference>
<dbReference type="Pfam" id="PF10403">
    <property type="entry name" value="BHD_1"/>
    <property type="match status" value="1"/>
</dbReference>
<feature type="compositionally biased region" description="Polar residues" evidence="6">
    <location>
        <begin position="3083"/>
        <end position="3094"/>
    </location>
</feature>
<evidence type="ECO:0000256" key="6">
    <source>
        <dbReference type="SAM" id="MobiDB-lite"/>
    </source>
</evidence>
<evidence type="ECO:0000259" key="9">
    <source>
        <dbReference type="SMART" id="SM01031"/>
    </source>
</evidence>
<feature type="compositionally biased region" description="Polar residues" evidence="6">
    <location>
        <begin position="2926"/>
        <end position="2945"/>
    </location>
</feature>
<feature type="compositionally biased region" description="Polar residues" evidence="6">
    <location>
        <begin position="2897"/>
        <end position="2908"/>
    </location>
</feature>
<feature type="compositionally biased region" description="Polar residues" evidence="6">
    <location>
        <begin position="827"/>
        <end position="845"/>
    </location>
</feature>
<dbReference type="GO" id="GO:0005737">
    <property type="term" value="C:cytoplasm"/>
    <property type="evidence" value="ECO:0007669"/>
    <property type="project" value="TreeGrafter"/>
</dbReference>
<feature type="transmembrane region" description="Helical" evidence="7">
    <location>
        <begin position="1032"/>
        <end position="1052"/>
    </location>
</feature>
<feature type="region of interest" description="Disordered" evidence="6">
    <location>
        <begin position="1475"/>
        <end position="1533"/>
    </location>
</feature>
<keyword evidence="7" id="KW-0812">Transmembrane</keyword>
<feature type="compositionally biased region" description="Acidic residues" evidence="6">
    <location>
        <begin position="1498"/>
        <end position="1516"/>
    </location>
</feature>
<feature type="transmembrane region" description="Helical" evidence="7">
    <location>
        <begin position="1064"/>
        <end position="1086"/>
    </location>
</feature>
<dbReference type="InterPro" id="IPR018327">
    <property type="entry name" value="BHD_2"/>
</dbReference>
<dbReference type="PANTHER" id="PTHR12135:SF0">
    <property type="entry name" value="DNA REPAIR PROTEIN COMPLEMENTING XP-C CELLS"/>
    <property type="match status" value="1"/>
</dbReference>
<keyword evidence="7" id="KW-0472">Membrane</keyword>
<dbReference type="InterPro" id="IPR018325">
    <property type="entry name" value="Rad4/PNGase_transGLS-fold"/>
</dbReference>
<feature type="compositionally biased region" description="Basic and acidic residues" evidence="6">
    <location>
        <begin position="861"/>
        <end position="874"/>
    </location>
</feature>
<evidence type="ECO:0000256" key="5">
    <source>
        <dbReference type="ARBA" id="ARBA00023242"/>
    </source>
</evidence>
<feature type="compositionally biased region" description="Basic and acidic residues" evidence="6">
    <location>
        <begin position="3064"/>
        <end position="3077"/>
    </location>
</feature>
<dbReference type="STRING" id="418784.A0A2P7YRH4"/>
<dbReference type="SMART" id="SM01032">
    <property type="entry name" value="BHD_3"/>
    <property type="match status" value="1"/>
</dbReference>
<dbReference type="GO" id="GO:0071942">
    <property type="term" value="C:XPC complex"/>
    <property type="evidence" value="ECO:0007669"/>
    <property type="project" value="TreeGrafter"/>
</dbReference>
<reference evidence="11 12" key="1">
    <citation type="submission" date="2018-03" db="EMBL/GenBank/DDBJ databases">
        <title>Candida pseudohaemulonii genome assembly and annotation.</title>
        <authorList>
            <person name="Munoz J.F."/>
            <person name="Gade L.G."/>
            <person name="Chow N.A."/>
            <person name="Litvintseva A.P."/>
            <person name="Loparev V.N."/>
            <person name="Cuomo C.A."/>
        </authorList>
    </citation>
    <scope>NUCLEOTIDE SEQUENCE [LARGE SCALE GENOMIC DNA]</scope>
    <source>
        <strain evidence="11 12">B12108</strain>
    </source>
</reference>
<dbReference type="Pfam" id="PF10405">
    <property type="entry name" value="BHD_3"/>
    <property type="match status" value="1"/>
</dbReference>
<feature type="compositionally biased region" description="Low complexity" evidence="6">
    <location>
        <begin position="875"/>
        <end position="884"/>
    </location>
</feature>
<dbReference type="Gene3D" id="3.30.60.290">
    <property type="entry name" value="Rad4, beta-hairpin domain BHD2"/>
    <property type="match status" value="1"/>
</dbReference>
<feature type="region of interest" description="Disordered" evidence="6">
    <location>
        <begin position="719"/>
        <end position="895"/>
    </location>
</feature>
<dbReference type="GO" id="GO:0006289">
    <property type="term" value="P:nucleotide-excision repair"/>
    <property type="evidence" value="ECO:0007669"/>
    <property type="project" value="InterPro"/>
</dbReference>
<dbReference type="GO" id="GO:0000111">
    <property type="term" value="C:nucleotide-excision repair factor 2 complex"/>
    <property type="evidence" value="ECO:0007669"/>
    <property type="project" value="TreeGrafter"/>
</dbReference>
<accession>A0A2P7YRH4</accession>
<dbReference type="InterPro" id="IPR042488">
    <property type="entry name" value="Rad4_BHD3_sf"/>
</dbReference>
<dbReference type="GO" id="GO:0006298">
    <property type="term" value="P:mismatch repair"/>
    <property type="evidence" value="ECO:0007669"/>
    <property type="project" value="TreeGrafter"/>
</dbReference>
<comment type="similarity">
    <text evidence="2">Belongs to the XPC family.</text>
</comment>
<dbReference type="SMART" id="SM01030">
    <property type="entry name" value="BHD_1"/>
    <property type="match status" value="1"/>
</dbReference>